<dbReference type="OrthoDB" id="1523900at2"/>
<feature type="domain" description="Tetrapyrrole biosynthesis uroporphyrinogen III synthase" evidence="1">
    <location>
        <begin position="8"/>
        <end position="192"/>
    </location>
</feature>
<organism evidence="2 3">
    <name type="scientific">Gillisia hiemivivida</name>
    <dbReference type="NCBI Taxonomy" id="291190"/>
    <lineage>
        <taxon>Bacteria</taxon>
        <taxon>Pseudomonadati</taxon>
        <taxon>Bacteroidota</taxon>
        <taxon>Flavobacteriia</taxon>
        <taxon>Flavobacteriales</taxon>
        <taxon>Flavobacteriaceae</taxon>
        <taxon>Gillisia</taxon>
    </lineage>
</organism>
<keyword evidence="3" id="KW-1185">Reference proteome</keyword>
<dbReference type="PANTHER" id="PTHR12390">
    <property type="entry name" value="UROPORPHYRINOGEN III SYNTHASE"/>
    <property type="match status" value="1"/>
</dbReference>
<dbReference type="GO" id="GO:0004852">
    <property type="term" value="F:uroporphyrinogen-III synthase activity"/>
    <property type="evidence" value="ECO:0007669"/>
    <property type="project" value="InterPro"/>
</dbReference>
<name>A0A5C6ZS89_9FLAO</name>
<dbReference type="Gene3D" id="3.40.50.10090">
    <property type="match status" value="2"/>
</dbReference>
<proteinExistence type="predicted"/>
<evidence type="ECO:0000313" key="2">
    <source>
        <dbReference type="EMBL" id="TXD93561.1"/>
    </source>
</evidence>
<dbReference type="InterPro" id="IPR039793">
    <property type="entry name" value="UROS/Hem4"/>
</dbReference>
<dbReference type="PANTHER" id="PTHR12390:SF0">
    <property type="entry name" value="UROPORPHYRINOGEN-III SYNTHASE"/>
    <property type="match status" value="1"/>
</dbReference>
<protein>
    <submittedName>
        <fullName evidence="2">Uroporphyrinogen-III synthase</fullName>
    </submittedName>
</protein>
<dbReference type="CDD" id="cd06578">
    <property type="entry name" value="HemD"/>
    <property type="match status" value="1"/>
</dbReference>
<sequence length="202" mass="22744">MNSGIGLVEYDAINIGFDNSSLDAPIPRNLIFTSQNGVKGFFTQYPEFQTRELNIYCVGDKTKLEIEKNGYSVVASANSAEELAHMIVNEFNEKQFLYLCGSKRREELPDLLKKQNISIQELEVYTTTLNPKKFNRNFEGILFFSPSGVQSYCKKNDLNLSVAFCIGPTTAAEAKKHTQNIIIANKPSIENVIVQAVKKYKK</sequence>
<dbReference type="EMBL" id="VORY01000010">
    <property type="protein sequence ID" value="TXD93561.1"/>
    <property type="molecule type" value="Genomic_DNA"/>
</dbReference>
<dbReference type="InterPro" id="IPR003754">
    <property type="entry name" value="4pyrrol_synth_uPrphyn_synth"/>
</dbReference>
<evidence type="ECO:0000259" key="1">
    <source>
        <dbReference type="Pfam" id="PF02602"/>
    </source>
</evidence>
<dbReference type="InterPro" id="IPR036108">
    <property type="entry name" value="4pyrrol_syn_uPrphyn_synt_sf"/>
</dbReference>
<comment type="caution">
    <text evidence="2">The sequence shown here is derived from an EMBL/GenBank/DDBJ whole genome shotgun (WGS) entry which is preliminary data.</text>
</comment>
<dbReference type="AlphaFoldDB" id="A0A5C6ZS89"/>
<reference evidence="2 3" key="1">
    <citation type="submission" date="2019-08" db="EMBL/GenBank/DDBJ databases">
        <title>Genome sequence of Gillisia hiemivivida IC154 (type strain).</title>
        <authorList>
            <person name="Bowman J.P."/>
        </authorList>
    </citation>
    <scope>NUCLEOTIDE SEQUENCE [LARGE SCALE GENOMIC DNA]</scope>
    <source>
        <strain evidence="2 3">IC154</strain>
    </source>
</reference>
<gene>
    <name evidence="2" type="ORF">ES724_09955</name>
</gene>
<evidence type="ECO:0000313" key="3">
    <source>
        <dbReference type="Proteomes" id="UP000321367"/>
    </source>
</evidence>
<dbReference type="GO" id="GO:0006780">
    <property type="term" value="P:uroporphyrinogen III biosynthetic process"/>
    <property type="evidence" value="ECO:0007669"/>
    <property type="project" value="InterPro"/>
</dbReference>
<dbReference type="Proteomes" id="UP000321367">
    <property type="component" value="Unassembled WGS sequence"/>
</dbReference>
<accession>A0A5C6ZS89</accession>
<dbReference type="GO" id="GO:0005829">
    <property type="term" value="C:cytosol"/>
    <property type="evidence" value="ECO:0007669"/>
    <property type="project" value="TreeGrafter"/>
</dbReference>
<dbReference type="SUPFAM" id="SSF69618">
    <property type="entry name" value="HemD-like"/>
    <property type="match status" value="1"/>
</dbReference>
<dbReference type="Pfam" id="PF02602">
    <property type="entry name" value="HEM4"/>
    <property type="match status" value="1"/>
</dbReference>